<evidence type="ECO:0000256" key="1">
    <source>
        <dbReference type="ARBA" id="ARBA00008226"/>
    </source>
</evidence>
<keyword evidence="3" id="KW-0436">Ligase</keyword>
<evidence type="ECO:0000256" key="5">
    <source>
        <dbReference type="ARBA" id="ARBA00022840"/>
    </source>
</evidence>
<evidence type="ECO:0000256" key="6">
    <source>
        <dbReference type="ARBA" id="ARBA00022917"/>
    </source>
</evidence>
<dbReference type="KEGG" id="mbe:MBM_03045"/>
<feature type="domain" description="Aminoacyl-transfer RNA synthetases class-II family profile" evidence="9">
    <location>
        <begin position="252"/>
        <end position="599"/>
    </location>
</feature>
<dbReference type="InterPro" id="IPR004364">
    <property type="entry name" value="Aa-tRNA-synt_II"/>
</dbReference>
<dbReference type="SUPFAM" id="SSF50249">
    <property type="entry name" value="Nucleic acid-binding proteins"/>
    <property type="match status" value="1"/>
</dbReference>
<dbReference type="GO" id="GO:0005739">
    <property type="term" value="C:mitochondrion"/>
    <property type="evidence" value="ECO:0007669"/>
    <property type="project" value="TreeGrafter"/>
</dbReference>
<proteinExistence type="inferred from homology"/>
<evidence type="ECO:0000313" key="11">
    <source>
        <dbReference type="Proteomes" id="UP000006753"/>
    </source>
</evidence>
<dbReference type="OrthoDB" id="43906at2759"/>
<dbReference type="eggNOG" id="KOG0554">
    <property type="taxonomic scope" value="Eukaryota"/>
</dbReference>
<organism evidence="10 11">
    <name type="scientific">Marssonina brunnea f. sp. multigermtubi (strain MB_m1)</name>
    <name type="common">Marssonina leaf spot fungus</name>
    <dbReference type="NCBI Taxonomy" id="1072389"/>
    <lineage>
        <taxon>Eukaryota</taxon>
        <taxon>Fungi</taxon>
        <taxon>Dikarya</taxon>
        <taxon>Ascomycota</taxon>
        <taxon>Pezizomycotina</taxon>
        <taxon>Leotiomycetes</taxon>
        <taxon>Helotiales</taxon>
        <taxon>Drepanopezizaceae</taxon>
        <taxon>Drepanopeziza</taxon>
    </lineage>
</organism>
<evidence type="ECO:0000256" key="8">
    <source>
        <dbReference type="SAM" id="MobiDB-lite"/>
    </source>
</evidence>
<keyword evidence="7 10" id="KW-0030">Aminoacyl-tRNA synthetase</keyword>
<dbReference type="SUPFAM" id="SSF55681">
    <property type="entry name" value="Class II aaRS and biotin synthetases"/>
    <property type="match status" value="1"/>
</dbReference>
<gene>
    <name evidence="10" type="ORF">MBM_03045</name>
</gene>
<dbReference type="PANTHER" id="PTHR22594:SF34">
    <property type="entry name" value="ASPARAGINE--TRNA LIGASE, MITOCHONDRIAL-RELATED"/>
    <property type="match status" value="1"/>
</dbReference>
<comment type="similarity">
    <text evidence="1">Belongs to the class-II aminoacyl-tRNA synthetase family.</text>
</comment>
<dbReference type="PROSITE" id="PS50862">
    <property type="entry name" value="AA_TRNA_LIGASE_II"/>
    <property type="match status" value="1"/>
</dbReference>
<dbReference type="GO" id="GO:0004816">
    <property type="term" value="F:asparagine-tRNA ligase activity"/>
    <property type="evidence" value="ECO:0007669"/>
    <property type="project" value="UniProtKB-EC"/>
</dbReference>
<dbReference type="GeneID" id="18758980"/>
<keyword evidence="11" id="KW-1185">Reference proteome</keyword>
<evidence type="ECO:0000256" key="2">
    <source>
        <dbReference type="ARBA" id="ARBA00012816"/>
    </source>
</evidence>
<evidence type="ECO:0000256" key="7">
    <source>
        <dbReference type="ARBA" id="ARBA00023146"/>
    </source>
</evidence>
<dbReference type="InParanoid" id="K1XD88"/>
<dbReference type="CDD" id="cd04318">
    <property type="entry name" value="EcAsnRS_like_N"/>
    <property type="match status" value="1"/>
</dbReference>
<sequence>MSFVVVVVVVGPSPRASLSASGHRCSALQDTHSDPTPTPDDYESSATPDLPALTSIKKPSRPMRSLVLAALSSVDPLQLRIFATYTRFRALGKEKGGGMIVWPRTGLTRGIVKALTQRRHNSRFSVAHLLEDGPEDGSKVVVDGYIRSVRKQKDLSFAHVGDGTTVKFIQAVMKPEQALSLNTGAAVRFTGSWTPSTYWKRSQSHELVVEEVHILGDADPTTYPLQKKWHTPEYLRTMPHMRARTQGNFQLLRLRSDAIAAVTRMFNDTGFIQTHTPIITSSDCEGAGEVFHVGSEHKGKTGKDNDGSFFRSPKYLTVSSQLHLEALAQSAGKVWTLSPTFRAEKSDTARHLSEFYMLEAELNFTENMEDVMRVAENVFRSITGSLNSGSRAATEMLEGVKNQKANIQNPQPTEKELLRRWRGGDYSFHRITYTDAIKVLRARTGLQKFEHEPKWGLGLQAEHERYIAHTIGVTEEAVRPVFVTHYPKAIKPFYMLPSSTSEEGQETVDCFDVLVPEACEIAGGSMREYRLEPLIKAMQANKMIPPGRIPTDEELGDLKWYVDLRRWGSAPHGGFGLGFDRLLGYLGMVPNIREVVSFPRWLGRCEC</sequence>
<dbReference type="GO" id="GO:0005524">
    <property type="term" value="F:ATP binding"/>
    <property type="evidence" value="ECO:0007669"/>
    <property type="project" value="UniProtKB-KW"/>
</dbReference>
<dbReference type="PANTHER" id="PTHR22594">
    <property type="entry name" value="ASPARTYL/LYSYL-TRNA SYNTHETASE"/>
    <property type="match status" value="1"/>
</dbReference>
<dbReference type="Pfam" id="PF00152">
    <property type="entry name" value="tRNA-synt_2"/>
    <property type="match status" value="1"/>
</dbReference>
<accession>K1XD88</accession>
<evidence type="ECO:0000256" key="3">
    <source>
        <dbReference type="ARBA" id="ARBA00022598"/>
    </source>
</evidence>
<dbReference type="GO" id="GO:0006421">
    <property type="term" value="P:asparaginyl-tRNA aminoacylation"/>
    <property type="evidence" value="ECO:0007669"/>
    <property type="project" value="InterPro"/>
</dbReference>
<dbReference type="InterPro" id="IPR045864">
    <property type="entry name" value="aa-tRNA-synth_II/BPL/LPL"/>
</dbReference>
<dbReference type="HOGENOM" id="CLU_004553_2_0_1"/>
<evidence type="ECO:0000259" key="9">
    <source>
        <dbReference type="PROSITE" id="PS50862"/>
    </source>
</evidence>
<keyword evidence="6" id="KW-0648">Protein biosynthesis</keyword>
<dbReference type="InterPro" id="IPR004522">
    <property type="entry name" value="Asn-tRNA-ligase"/>
</dbReference>
<dbReference type="Gene3D" id="2.40.50.140">
    <property type="entry name" value="Nucleic acid-binding proteins"/>
    <property type="match status" value="1"/>
</dbReference>
<dbReference type="Proteomes" id="UP000006753">
    <property type="component" value="Unassembled WGS sequence"/>
</dbReference>
<dbReference type="EMBL" id="JH921432">
    <property type="protein sequence ID" value="EKD18803.1"/>
    <property type="molecule type" value="Genomic_DNA"/>
</dbReference>
<dbReference type="InterPro" id="IPR006195">
    <property type="entry name" value="aa-tRNA-synth_II"/>
</dbReference>
<dbReference type="AlphaFoldDB" id="K1XD88"/>
<evidence type="ECO:0000313" key="10">
    <source>
        <dbReference type="EMBL" id="EKD18803.1"/>
    </source>
</evidence>
<protein>
    <recommendedName>
        <fullName evidence="2">asparagine--tRNA ligase</fullName>
        <ecNumber evidence="2">6.1.1.22</ecNumber>
    </recommendedName>
</protein>
<name>K1XD88_MARBU</name>
<dbReference type="EC" id="6.1.1.22" evidence="2"/>
<dbReference type="NCBIfam" id="TIGR00457">
    <property type="entry name" value="asnS"/>
    <property type="match status" value="1"/>
</dbReference>
<evidence type="ECO:0000256" key="4">
    <source>
        <dbReference type="ARBA" id="ARBA00022741"/>
    </source>
</evidence>
<reference evidence="10 11" key="1">
    <citation type="journal article" date="2012" name="BMC Genomics">
        <title>Sequencing the genome of Marssonina brunnea reveals fungus-poplar co-evolution.</title>
        <authorList>
            <person name="Zhu S."/>
            <person name="Cao Y.-Z."/>
            <person name="Jiang C."/>
            <person name="Tan B.-Y."/>
            <person name="Wang Z."/>
            <person name="Feng S."/>
            <person name="Zhang L."/>
            <person name="Su X.-H."/>
            <person name="Brejova B."/>
            <person name="Vinar T."/>
            <person name="Xu M."/>
            <person name="Wang M.-X."/>
            <person name="Zhang S.-G."/>
            <person name="Huang M.-R."/>
            <person name="Wu R."/>
            <person name="Zhou Y."/>
        </authorList>
    </citation>
    <scope>NUCLEOTIDE SEQUENCE [LARGE SCALE GENOMIC DNA]</scope>
    <source>
        <strain evidence="10 11">MB_m1</strain>
    </source>
</reference>
<dbReference type="InterPro" id="IPR002312">
    <property type="entry name" value="Asp/Asn-tRNA-synth_IIb"/>
</dbReference>
<dbReference type="STRING" id="1072389.K1XD88"/>
<feature type="region of interest" description="Disordered" evidence="8">
    <location>
        <begin position="16"/>
        <end position="56"/>
    </location>
</feature>
<dbReference type="Gene3D" id="3.30.930.10">
    <property type="entry name" value="Bira Bifunctional Protein, Domain 2"/>
    <property type="match status" value="1"/>
</dbReference>
<keyword evidence="4" id="KW-0547">Nucleotide-binding</keyword>
<dbReference type="PRINTS" id="PR01042">
    <property type="entry name" value="TRNASYNTHASP"/>
</dbReference>
<keyword evidence="5" id="KW-0067">ATP-binding</keyword>
<dbReference type="InterPro" id="IPR012340">
    <property type="entry name" value="NA-bd_OB-fold"/>
</dbReference>
<dbReference type="OMA" id="PEMAFYD"/>
<dbReference type="FunCoup" id="K1XD88">
    <property type="interactions" value="469"/>
</dbReference>